<evidence type="ECO:0000313" key="1">
    <source>
        <dbReference type="EMBL" id="PSL04833.1"/>
    </source>
</evidence>
<accession>A0A2P8E5U5</accession>
<comment type="caution">
    <text evidence="1">The sequence shown here is derived from an EMBL/GenBank/DDBJ whole genome shotgun (WGS) entry which is preliminary data.</text>
</comment>
<reference evidence="1 2" key="1">
    <citation type="submission" date="2018-03" db="EMBL/GenBank/DDBJ databases">
        <title>Genomic Encyclopedia of Archaeal and Bacterial Type Strains, Phase II (KMG-II): from individual species to whole genera.</title>
        <authorList>
            <person name="Goeker M."/>
        </authorList>
    </citation>
    <scope>NUCLEOTIDE SEQUENCE [LARGE SCALE GENOMIC DNA]</scope>
    <source>
        <strain evidence="1 2">DSM 28057</strain>
    </source>
</reference>
<name>A0A2P8E5U5_9BACT</name>
<sequence length="32" mass="3722">MEENLTGTVSITLKFKNIIFKFQGKELNLLHD</sequence>
<organism evidence="1 2">
    <name type="scientific">Cecembia rubra</name>
    <dbReference type="NCBI Taxonomy" id="1485585"/>
    <lineage>
        <taxon>Bacteria</taxon>
        <taxon>Pseudomonadati</taxon>
        <taxon>Bacteroidota</taxon>
        <taxon>Cytophagia</taxon>
        <taxon>Cytophagales</taxon>
        <taxon>Cyclobacteriaceae</taxon>
        <taxon>Cecembia</taxon>
    </lineage>
</organism>
<protein>
    <submittedName>
        <fullName evidence="1">Uncharacterized protein</fullName>
    </submittedName>
</protein>
<dbReference type="EMBL" id="PYGF01000004">
    <property type="protein sequence ID" value="PSL04833.1"/>
    <property type="molecule type" value="Genomic_DNA"/>
</dbReference>
<evidence type="ECO:0000313" key="2">
    <source>
        <dbReference type="Proteomes" id="UP000240708"/>
    </source>
</evidence>
<gene>
    <name evidence="1" type="ORF">CLV48_1047</name>
</gene>
<keyword evidence="2" id="KW-1185">Reference proteome</keyword>
<dbReference type="Proteomes" id="UP000240708">
    <property type="component" value="Unassembled WGS sequence"/>
</dbReference>
<proteinExistence type="predicted"/>
<dbReference type="AlphaFoldDB" id="A0A2P8E5U5"/>